<proteinExistence type="predicted"/>
<organism evidence="1">
    <name type="scientific">Cynodon dactylon x Cynodon transvaalensis</name>
    <dbReference type="NCBI Taxonomy" id="1920021"/>
    <lineage>
        <taxon>Eukaryota</taxon>
        <taxon>Viridiplantae</taxon>
        <taxon>Streptophyta</taxon>
        <taxon>Embryophyta</taxon>
        <taxon>Tracheophyta</taxon>
        <taxon>Spermatophyta</taxon>
        <taxon>Magnoliopsida</taxon>
        <taxon>Liliopsida</taxon>
        <taxon>Poales</taxon>
        <taxon>Poaceae</taxon>
        <taxon>PACMAD clade</taxon>
        <taxon>Chloridoideae</taxon>
        <taxon>Cynodonteae</taxon>
        <taxon>Eleusininae</taxon>
        <taxon>Cynodon</taxon>
    </lineage>
</organism>
<reference evidence="1" key="1">
    <citation type="submission" date="2018-11" db="EMBL/GenBank/DDBJ databases">
        <title>Complete mitochondrial genome sequencing and phylogenetic Analysis of Cynodon dactylon Cynodon transvaalensis.</title>
        <authorList>
            <person name="Huang S."/>
            <person name="Shi Y."/>
            <person name="Jiang S."/>
            <person name="Zhou X."/>
            <person name="Liang J."/>
        </authorList>
    </citation>
    <scope>NUCLEOTIDE SEQUENCE</scope>
</reference>
<dbReference type="EMBL" id="MK175054">
    <property type="protein sequence ID" value="QFO90930.1"/>
    <property type="molecule type" value="Genomic_DNA"/>
</dbReference>
<protein>
    <submittedName>
        <fullName evidence="1">Uncharacterized protein</fullName>
    </submittedName>
</protein>
<keyword evidence="1" id="KW-0496">Mitochondrion</keyword>
<gene>
    <name evidence="1" type="primary">ORF122</name>
</gene>
<dbReference type="AlphaFoldDB" id="A0A5J6YDE3"/>
<name>A0A5J6YDE3_9POAL</name>
<sequence>MLLPLKICFPLHKIFTLSHVHNLLLEGHIIQDGQSSYEEIIIFHWGEALTIHIRQSPIPPMWKKEGLIHSYLEKERSQVGPKKREKATRFRHFFFSRHPCNVVQRLYHLPLPEQLTLILKRI</sequence>
<accession>A0A5J6YDE3</accession>
<evidence type="ECO:0000313" key="1">
    <source>
        <dbReference type="EMBL" id="QFO90930.1"/>
    </source>
</evidence>
<geneLocation type="mitochondrion" evidence="1"/>